<dbReference type="Proteomes" id="UP001208570">
    <property type="component" value="Unassembled WGS sequence"/>
</dbReference>
<evidence type="ECO:0000313" key="2">
    <source>
        <dbReference type="Proteomes" id="UP001208570"/>
    </source>
</evidence>
<evidence type="ECO:0000313" key="1">
    <source>
        <dbReference type="EMBL" id="KAK2165147.1"/>
    </source>
</evidence>
<accession>A0AAD9K5P2</accession>
<reference evidence="1" key="1">
    <citation type="journal article" date="2023" name="Mol. Biol. Evol.">
        <title>Third-Generation Sequencing Reveals the Adaptive Role of the Epigenome in Three Deep-Sea Polychaetes.</title>
        <authorList>
            <person name="Perez M."/>
            <person name="Aroh O."/>
            <person name="Sun Y."/>
            <person name="Lan Y."/>
            <person name="Juniper S.K."/>
            <person name="Young C.R."/>
            <person name="Angers B."/>
            <person name="Qian P.Y."/>
        </authorList>
    </citation>
    <scope>NUCLEOTIDE SEQUENCE</scope>
    <source>
        <strain evidence="1">P08H-3</strain>
    </source>
</reference>
<sequence length="140" mass="16077">MSLRFQETSIIPDEEFHLIDVSRTSCASFNVNRPSTGKPWFVNFRIKFSNRENGIKVNLTGTNLRCGDMLNVMPISNDQTQKWTGQFSRCPLLDTITDDGKERCSFDCQCLERCEEIQVLRMPYFTSETSWTICDISVSG</sequence>
<dbReference type="AlphaFoldDB" id="A0AAD9K5P2"/>
<comment type="caution">
    <text evidence="1">The sequence shown here is derived from an EMBL/GenBank/DDBJ whole genome shotgun (WGS) entry which is preliminary data.</text>
</comment>
<keyword evidence="2" id="KW-1185">Reference proteome</keyword>
<organism evidence="1 2">
    <name type="scientific">Paralvinella palmiformis</name>
    <dbReference type="NCBI Taxonomy" id="53620"/>
    <lineage>
        <taxon>Eukaryota</taxon>
        <taxon>Metazoa</taxon>
        <taxon>Spiralia</taxon>
        <taxon>Lophotrochozoa</taxon>
        <taxon>Annelida</taxon>
        <taxon>Polychaeta</taxon>
        <taxon>Sedentaria</taxon>
        <taxon>Canalipalpata</taxon>
        <taxon>Terebellida</taxon>
        <taxon>Terebelliformia</taxon>
        <taxon>Alvinellidae</taxon>
        <taxon>Paralvinella</taxon>
    </lineage>
</organism>
<name>A0AAD9K5P2_9ANNE</name>
<protein>
    <submittedName>
        <fullName evidence="1">Uncharacterized protein</fullName>
    </submittedName>
</protein>
<proteinExistence type="predicted"/>
<gene>
    <name evidence="1" type="ORF">LSH36_54g05000</name>
</gene>
<dbReference type="EMBL" id="JAODUP010000054">
    <property type="protein sequence ID" value="KAK2165147.1"/>
    <property type="molecule type" value="Genomic_DNA"/>
</dbReference>